<dbReference type="GO" id="GO:0003677">
    <property type="term" value="F:DNA binding"/>
    <property type="evidence" value="ECO:0007669"/>
    <property type="project" value="UniProtKB-KW"/>
</dbReference>
<dbReference type="NCBIfam" id="TIGR00103">
    <property type="entry name" value="DNA_YbaB_EbfC"/>
    <property type="match status" value="1"/>
</dbReference>
<dbReference type="AlphaFoldDB" id="A0A2M6WWQ2"/>
<name>A0A2M6WWQ2_9BACT</name>
<sequence length="101" mass="11165">MLDKAKQLWQLQKKAKVVQKELKNTEVEATSSDGLITVIVSGDQKVREVKISEEYLHPEKKNELESKLKTVFAEGISRAQAVAAEKTKGIMGDLGINLPGM</sequence>
<dbReference type="PANTHER" id="PTHR33449">
    <property type="entry name" value="NUCLEOID-ASSOCIATED PROTEIN YBAB"/>
    <property type="match status" value="1"/>
</dbReference>
<organism evidence="2 3">
    <name type="scientific">Candidatus Berkelbacteria bacterium CG10_big_fil_rev_8_21_14_0_10_41_12</name>
    <dbReference type="NCBI Taxonomy" id="1974513"/>
    <lineage>
        <taxon>Bacteria</taxon>
        <taxon>Candidatus Berkelbacteria</taxon>
    </lineage>
</organism>
<dbReference type="InterPro" id="IPR036894">
    <property type="entry name" value="YbaB-like_sf"/>
</dbReference>
<dbReference type="PIRSF" id="PIRSF004555">
    <property type="entry name" value="UCP004555"/>
    <property type="match status" value="1"/>
</dbReference>
<dbReference type="Proteomes" id="UP000228596">
    <property type="component" value="Unassembled WGS sequence"/>
</dbReference>
<accession>A0A2M6WWQ2</accession>
<dbReference type="Pfam" id="PF02575">
    <property type="entry name" value="YbaB_DNA_bd"/>
    <property type="match status" value="1"/>
</dbReference>
<reference evidence="3" key="1">
    <citation type="submission" date="2017-09" db="EMBL/GenBank/DDBJ databases">
        <title>Depth-based differentiation of microbial function through sediment-hosted aquifers and enrichment of novel symbionts in the deep terrestrial subsurface.</title>
        <authorList>
            <person name="Probst A.J."/>
            <person name="Ladd B."/>
            <person name="Jarett J.K."/>
            <person name="Geller-Mcgrath D.E."/>
            <person name="Sieber C.M.K."/>
            <person name="Emerson J.B."/>
            <person name="Anantharaman K."/>
            <person name="Thomas B.C."/>
            <person name="Malmstrom R."/>
            <person name="Stieglmeier M."/>
            <person name="Klingl A."/>
            <person name="Woyke T."/>
            <person name="Ryan C.M."/>
            <person name="Banfield J.F."/>
        </authorList>
    </citation>
    <scope>NUCLEOTIDE SEQUENCE [LARGE SCALE GENOMIC DNA]</scope>
</reference>
<gene>
    <name evidence="2" type="ORF">COT77_02520</name>
</gene>
<dbReference type="EMBL" id="PEZV01000027">
    <property type="protein sequence ID" value="PIT97220.1"/>
    <property type="molecule type" value="Genomic_DNA"/>
</dbReference>
<dbReference type="PANTHER" id="PTHR33449:SF1">
    <property type="entry name" value="NUCLEOID-ASSOCIATED PROTEIN YBAB"/>
    <property type="match status" value="1"/>
</dbReference>
<dbReference type="InterPro" id="IPR004401">
    <property type="entry name" value="YbaB/EbfC"/>
</dbReference>
<dbReference type="Gene3D" id="3.30.1310.10">
    <property type="entry name" value="Nucleoid-associated protein YbaB-like domain"/>
    <property type="match status" value="1"/>
</dbReference>
<comment type="caution">
    <text evidence="2">The sequence shown here is derived from an EMBL/GenBank/DDBJ whole genome shotgun (WGS) entry which is preliminary data.</text>
</comment>
<dbReference type="SUPFAM" id="SSF82607">
    <property type="entry name" value="YbaB-like"/>
    <property type="match status" value="1"/>
</dbReference>
<proteinExistence type="predicted"/>
<evidence type="ECO:0000256" key="1">
    <source>
        <dbReference type="ARBA" id="ARBA00023125"/>
    </source>
</evidence>
<evidence type="ECO:0000313" key="2">
    <source>
        <dbReference type="EMBL" id="PIT97220.1"/>
    </source>
</evidence>
<keyword evidence="1" id="KW-0238">DNA-binding</keyword>
<evidence type="ECO:0000313" key="3">
    <source>
        <dbReference type="Proteomes" id="UP000228596"/>
    </source>
</evidence>
<protein>
    <submittedName>
        <fullName evidence="2">Nucleoid-associated protein, YbaB/EbfC family</fullName>
    </submittedName>
</protein>